<dbReference type="GO" id="GO:0016020">
    <property type="term" value="C:membrane"/>
    <property type="evidence" value="ECO:0007669"/>
    <property type="project" value="UniProtKB-SubCell"/>
</dbReference>
<dbReference type="OrthoDB" id="182417at2"/>
<evidence type="ECO:0000256" key="3">
    <source>
        <dbReference type="ARBA" id="ARBA00022692"/>
    </source>
</evidence>
<evidence type="ECO:0000256" key="4">
    <source>
        <dbReference type="ARBA" id="ARBA00022989"/>
    </source>
</evidence>
<evidence type="ECO:0000259" key="7">
    <source>
        <dbReference type="PROSITE" id="PS50850"/>
    </source>
</evidence>
<feature type="transmembrane region" description="Helical" evidence="6">
    <location>
        <begin position="265"/>
        <end position="283"/>
    </location>
</feature>
<dbReference type="KEGG" id="mre:K649_03760"/>
<sequence length="415" mass="44100">MARFLPSPNGFYGWRIAWALALTQTIGFGVLHYAFGVFVKPMEAELGWSRAETSAAFSLALLVSGLAAFPVGRWFDRHGARGLMTAGSIWGALLVWGWAQVQNLTVFYLLWAGLGLAMAMVLYEVAFAVLAVWFRRYRPRAMLVVTLMAGLASTIFVPLSTWLAQAVGWRGALEVLALIFALGTIPLHALVLRRRPEDIGQRPDGELFAGSSSRPLPEPSVSVKEALRGSTFWWLSLGFSLSRATSIALTAHMVPLLLEKGYSPALAATAAGMVGVMQLAGRIAYTPFSQKVSPFYLSAAFMGCYTLGLLGLLGLSGGTGLWAFVLFFGLANGSISLAKPALIAETYGAQHYGSINGSMTSIIAVAQTIAPFAAGALHQLTGGYNAVLWVFAMLAAASALAIALAQPKTTQGLTG</sequence>
<name>D3PPW4_MEIRD</name>
<dbReference type="InterPro" id="IPR020846">
    <property type="entry name" value="MFS_dom"/>
</dbReference>
<evidence type="ECO:0000313" key="9">
    <source>
        <dbReference type="EMBL" id="AGK04054.1"/>
    </source>
</evidence>
<dbReference type="EMBL" id="CP005385">
    <property type="protein sequence ID" value="AGK04054.1"/>
    <property type="molecule type" value="Genomic_DNA"/>
</dbReference>
<dbReference type="eggNOG" id="COG2271">
    <property type="taxonomic scope" value="Bacteria"/>
</dbReference>
<dbReference type="Proteomes" id="UP000006655">
    <property type="component" value="Chromosome"/>
</dbReference>
<dbReference type="GO" id="GO:0022857">
    <property type="term" value="F:transmembrane transporter activity"/>
    <property type="evidence" value="ECO:0007669"/>
    <property type="project" value="InterPro"/>
</dbReference>
<keyword evidence="4 6" id="KW-1133">Transmembrane helix</keyword>
<organism evidence="9 11">
    <name type="scientific">Meiothermus ruber (strain ATCC 35948 / DSM 1279 / VKM B-1258 / 21)</name>
    <name type="common">Thermus ruber</name>
    <dbReference type="NCBI Taxonomy" id="504728"/>
    <lineage>
        <taxon>Bacteria</taxon>
        <taxon>Thermotogati</taxon>
        <taxon>Deinococcota</taxon>
        <taxon>Deinococci</taxon>
        <taxon>Thermales</taxon>
        <taxon>Thermaceae</taxon>
        <taxon>Meiothermus</taxon>
    </lineage>
</organism>
<dbReference type="CDD" id="cd17355">
    <property type="entry name" value="MFS_YcxA_like"/>
    <property type="match status" value="1"/>
</dbReference>
<accession>D3PPW4</accession>
<dbReference type="Gene3D" id="1.20.1250.20">
    <property type="entry name" value="MFS general substrate transporter like domains"/>
    <property type="match status" value="1"/>
</dbReference>
<dbReference type="InterPro" id="IPR036259">
    <property type="entry name" value="MFS_trans_sf"/>
</dbReference>
<feature type="transmembrane region" description="Helical" evidence="6">
    <location>
        <begin position="175"/>
        <end position="192"/>
    </location>
</feature>
<evidence type="ECO:0000256" key="6">
    <source>
        <dbReference type="SAM" id="Phobius"/>
    </source>
</evidence>
<comment type="subcellular location">
    <subcellularLocation>
        <location evidence="1">Membrane</location>
        <topology evidence="1">Multi-pass membrane protein</topology>
    </subcellularLocation>
</comment>
<feature type="transmembrane region" description="Helical" evidence="6">
    <location>
        <begin position="141"/>
        <end position="163"/>
    </location>
</feature>
<dbReference type="Pfam" id="PF07690">
    <property type="entry name" value="MFS_1"/>
    <property type="match status" value="1"/>
</dbReference>
<dbReference type="PROSITE" id="PS50850">
    <property type="entry name" value="MFS"/>
    <property type="match status" value="1"/>
</dbReference>
<feature type="transmembrane region" description="Helical" evidence="6">
    <location>
        <begin position="386"/>
        <end position="405"/>
    </location>
</feature>
<keyword evidence="10" id="KW-1185">Reference proteome</keyword>
<feature type="domain" description="Major facilitator superfamily (MFS) profile" evidence="7">
    <location>
        <begin position="13"/>
        <end position="410"/>
    </location>
</feature>
<dbReference type="EMBL" id="CP001743">
    <property type="protein sequence ID" value="ADD27590.1"/>
    <property type="molecule type" value="Genomic_DNA"/>
</dbReference>
<dbReference type="RefSeq" id="WP_013013109.1">
    <property type="nucleotide sequence ID" value="NC_013946.1"/>
</dbReference>
<feature type="transmembrane region" description="Helical" evidence="6">
    <location>
        <begin position="359"/>
        <end position="380"/>
    </location>
</feature>
<feature type="transmembrane region" description="Helical" evidence="6">
    <location>
        <begin position="321"/>
        <end position="338"/>
    </location>
</feature>
<dbReference type="PANTHER" id="PTHR43385:SF1">
    <property type="entry name" value="RIBOFLAVIN TRANSPORTER RIBJ"/>
    <property type="match status" value="1"/>
</dbReference>
<feature type="transmembrane region" description="Helical" evidence="6">
    <location>
        <begin position="105"/>
        <end position="134"/>
    </location>
</feature>
<feature type="transmembrane region" description="Helical" evidence="6">
    <location>
        <begin position="232"/>
        <end position="253"/>
    </location>
</feature>
<keyword evidence="5 6" id="KW-0472">Membrane</keyword>
<feature type="transmembrane region" description="Helical" evidence="6">
    <location>
        <begin position="55"/>
        <end position="75"/>
    </location>
</feature>
<proteinExistence type="predicted"/>
<reference evidence="8 10" key="1">
    <citation type="journal article" date="2010" name="Stand. Genomic Sci.">
        <title>Complete genome sequence of Meiothermus ruber type strain (21).</title>
        <authorList>
            <person name="Tindall B.J."/>
            <person name="Sikorski J."/>
            <person name="Lucas S."/>
            <person name="Goltsman E."/>
            <person name="Copeland A."/>
            <person name="Glavina Del Rio T."/>
            <person name="Nolan M."/>
            <person name="Tice H."/>
            <person name="Cheng J.F."/>
            <person name="Han C."/>
            <person name="Pitluck S."/>
            <person name="Liolios K."/>
            <person name="Ivanova N."/>
            <person name="Mavromatis K."/>
            <person name="Ovchinnikova G."/>
            <person name="Pati A."/>
            <person name="Fahnrich R."/>
            <person name="Goodwin L."/>
            <person name="Chen A."/>
            <person name="Palaniappan K."/>
            <person name="Land M."/>
            <person name="Hauser L."/>
            <person name="Chang Y.J."/>
            <person name="Jeffries C.D."/>
            <person name="Rohde M."/>
            <person name="Goker M."/>
            <person name="Woyke T."/>
            <person name="Bristow J."/>
            <person name="Eisen J.A."/>
            <person name="Markowitz V."/>
            <person name="Hugenholtz P."/>
            <person name="Kyrpides N.C."/>
            <person name="Klenk H.P."/>
            <person name="Lapidus A."/>
        </authorList>
    </citation>
    <scope>NUCLEOTIDE SEQUENCE [LARGE SCALE GENOMIC DNA]</scope>
    <source>
        <strain evidence="10">ATCC 35948 / DSM 1279 / VKM B-1258 / 21</strain>
        <strain evidence="8">DSM 1279</strain>
    </source>
</reference>
<keyword evidence="3 6" id="KW-0812">Transmembrane</keyword>
<reference evidence="9 11" key="3">
    <citation type="submission" date="2013-04" db="EMBL/GenBank/DDBJ databases">
        <authorList>
            <person name="Chin J."/>
            <person name="Alexander D.H."/>
            <person name="Marks P."/>
            <person name="Korlach J."/>
            <person name="Clum A."/>
            <person name="Copeland A."/>
        </authorList>
    </citation>
    <scope>NUCLEOTIDE SEQUENCE [LARGE SCALE GENOMIC DNA]</scope>
    <source>
        <strain evidence="11">ATCC 35948 / DSM 1279 / VKM B-1258 / 21</strain>
        <strain evidence="9">DSM 1279</strain>
    </source>
</reference>
<dbReference type="PATRIC" id="fig|504728.9.peg.779"/>
<evidence type="ECO:0000313" key="10">
    <source>
        <dbReference type="Proteomes" id="UP000006655"/>
    </source>
</evidence>
<dbReference type="InterPro" id="IPR052983">
    <property type="entry name" value="MFS_Riboflavin_Transporter"/>
</dbReference>
<evidence type="ECO:0000313" key="8">
    <source>
        <dbReference type="EMBL" id="ADD27590.1"/>
    </source>
</evidence>
<feature type="transmembrane region" description="Helical" evidence="6">
    <location>
        <begin position="295"/>
        <end position="315"/>
    </location>
</feature>
<dbReference type="AlphaFoldDB" id="D3PPW4"/>
<dbReference type="Proteomes" id="UP000013026">
    <property type="component" value="Chromosome"/>
</dbReference>
<evidence type="ECO:0000256" key="5">
    <source>
        <dbReference type="ARBA" id="ARBA00023136"/>
    </source>
</evidence>
<keyword evidence="2" id="KW-0813">Transport</keyword>
<feature type="transmembrane region" description="Helical" evidence="6">
    <location>
        <begin position="12"/>
        <end position="35"/>
    </location>
</feature>
<evidence type="ECO:0000256" key="1">
    <source>
        <dbReference type="ARBA" id="ARBA00004141"/>
    </source>
</evidence>
<dbReference type="SUPFAM" id="SSF103473">
    <property type="entry name" value="MFS general substrate transporter"/>
    <property type="match status" value="1"/>
</dbReference>
<dbReference type="PANTHER" id="PTHR43385">
    <property type="entry name" value="RIBOFLAVIN TRANSPORTER RIBJ"/>
    <property type="match status" value="1"/>
</dbReference>
<feature type="transmembrane region" description="Helical" evidence="6">
    <location>
        <begin position="82"/>
        <end position="99"/>
    </location>
</feature>
<reference evidence="9" key="2">
    <citation type="submission" date="2013-04" db="EMBL/GenBank/DDBJ databases">
        <title>Non-Hybrid, Finished Microbial Genome Assemblies from Long-Read SMRT Sequencing Data.</title>
        <authorList>
            <person name="Klammer A."/>
            <person name="Drake J."/>
            <person name="Heiner C."/>
            <person name="Clum A."/>
            <person name="Copeland A."/>
            <person name="Huddleston J."/>
            <person name="Eichler E."/>
            <person name="Turner S.W."/>
        </authorList>
    </citation>
    <scope>NUCLEOTIDE SEQUENCE</scope>
    <source>
        <strain evidence="9">DSM 1279</strain>
    </source>
</reference>
<protein>
    <submittedName>
        <fullName evidence="8">Major facilitator superfamily MFS_1</fullName>
    </submittedName>
    <submittedName>
        <fullName evidence="9">Major facilitator superfamily protein</fullName>
    </submittedName>
</protein>
<evidence type="ECO:0000256" key="2">
    <source>
        <dbReference type="ARBA" id="ARBA00022448"/>
    </source>
</evidence>
<dbReference type="KEGG" id="mrb:Mrub_0825"/>
<dbReference type="InterPro" id="IPR011701">
    <property type="entry name" value="MFS"/>
</dbReference>
<evidence type="ECO:0000313" key="11">
    <source>
        <dbReference type="Proteomes" id="UP000013026"/>
    </source>
</evidence>
<dbReference type="STRING" id="504728.K649_03760"/>
<gene>
    <name evidence="8" type="ordered locus">Mrub_0825</name>
    <name evidence="9" type="ORF">K649_03760</name>
</gene>